<gene>
    <name evidence="3" type="ORF">DES32_1197</name>
</gene>
<dbReference type="AlphaFoldDB" id="A0A3D9YXS3"/>
<evidence type="ECO:0000256" key="1">
    <source>
        <dbReference type="SAM" id="MobiDB-lite"/>
    </source>
</evidence>
<evidence type="ECO:0000256" key="2">
    <source>
        <dbReference type="SAM" id="SignalP"/>
    </source>
</evidence>
<reference evidence="3 4" key="1">
    <citation type="submission" date="2018-08" db="EMBL/GenBank/DDBJ databases">
        <title>Genomic Encyclopedia of Type Strains, Phase IV (KMG-IV): sequencing the most valuable type-strain genomes for metagenomic binning, comparative biology and taxonomic classification.</title>
        <authorList>
            <person name="Goeker M."/>
        </authorList>
    </citation>
    <scope>NUCLEOTIDE SEQUENCE [LARGE SCALE GENOMIC DNA]</scope>
    <source>
        <strain evidence="3 4">BW863</strain>
    </source>
</reference>
<dbReference type="Proteomes" id="UP000256900">
    <property type="component" value="Unassembled WGS sequence"/>
</dbReference>
<keyword evidence="4" id="KW-1185">Reference proteome</keyword>
<evidence type="ECO:0000313" key="3">
    <source>
        <dbReference type="EMBL" id="REF87574.1"/>
    </source>
</evidence>
<dbReference type="InterPro" id="IPR018759">
    <property type="entry name" value="BBP2_2"/>
</dbReference>
<sequence>MPVLAKFCRAAVVAAIFAAATGACAFAQQMTTPAQVAPAPDDASSGDGPVLQAAPLLSPELRGTEPPPLNDLSAEQAAPDLGDTNPVAAQPPQYGLPPPVSSTGHVINYGRRKLKKSQLYQLPQIKRPGQTLLPALAPYATAPGMRKRGNNPPAANLTDPGPTVAVIPTLPRPLRPKPDSAPFDPIGVDVGGLRLFPYVETDTGYDTNPNLLSVDVVPSAYIYGGAGMKVQSDWSQHSLTADLRGGYYDYFSVPTANRPNVSGTITGRVDVTRQTQINSQTTFSLSTEQPGSPILAIPNAVFVTNRPLYATVGQMLGVTEKFNRLSVSLSGAFTRYAFGDATQSDGTILELSLEDNNVYAIAGRLSYEVTPTLIPYLQVTGNHTQYDSAADVYGFDRTSNGIQAKAGTTYQVTPLITGDIAVGYENGVYVDYRLPVVSTPTVDASLIYTPTPLTTVTFAVATDVAQTTLADASAAIAHTFTLKVSHELLRNVTLSATGTYQINNYVGQPVTENYYSGLFEADYHMTRSILITGSYQYQRFISSEALTNYTDQVFLAGLKFQL</sequence>
<feature type="chain" id="PRO_5017546560" description="Outer membrane beta-barrel protein" evidence="2">
    <location>
        <begin position="26"/>
        <end position="562"/>
    </location>
</feature>
<evidence type="ECO:0000313" key="4">
    <source>
        <dbReference type="Proteomes" id="UP000256900"/>
    </source>
</evidence>
<keyword evidence="2" id="KW-0732">Signal</keyword>
<accession>A0A3D9YXS3</accession>
<proteinExistence type="predicted"/>
<dbReference type="EMBL" id="QUMO01000002">
    <property type="protein sequence ID" value="REF87574.1"/>
    <property type="molecule type" value="Genomic_DNA"/>
</dbReference>
<dbReference type="Pfam" id="PF10082">
    <property type="entry name" value="BBP2_2"/>
    <property type="match status" value="1"/>
</dbReference>
<protein>
    <recommendedName>
        <fullName evidence="5">Outer membrane beta-barrel protein</fullName>
    </recommendedName>
</protein>
<feature type="signal peptide" evidence="2">
    <location>
        <begin position="1"/>
        <end position="25"/>
    </location>
</feature>
<name>A0A3D9YXS3_9HYPH</name>
<comment type="caution">
    <text evidence="3">The sequence shown here is derived from an EMBL/GenBank/DDBJ whole genome shotgun (WGS) entry which is preliminary data.</text>
</comment>
<dbReference type="PROSITE" id="PS51257">
    <property type="entry name" value="PROKAR_LIPOPROTEIN"/>
    <property type="match status" value="1"/>
</dbReference>
<feature type="region of interest" description="Disordered" evidence="1">
    <location>
        <begin position="59"/>
        <end position="106"/>
    </location>
</feature>
<evidence type="ECO:0008006" key="5">
    <source>
        <dbReference type="Google" id="ProtNLM"/>
    </source>
</evidence>
<organism evidence="3 4">
    <name type="scientific">Methylovirgula ligni</name>
    <dbReference type="NCBI Taxonomy" id="569860"/>
    <lineage>
        <taxon>Bacteria</taxon>
        <taxon>Pseudomonadati</taxon>
        <taxon>Pseudomonadota</taxon>
        <taxon>Alphaproteobacteria</taxon>
        <taxon>Hyphomicrobiales</taxon>
        <taxon>Beijerinckiaceae</taxon>
        <taxon>Methylovirgula</taxon>
    </lineage>
</organism>